<dbReference type="PANTHER" id="PTHR44942">
    <property type="entry name" value="METHYLTRANSF_11 DOMAIN-CONTAINING PROTEIN"/>
    <property type="match status" value="1"/>
</dbReference>
<dbReference type="AlphaFoldDB" id="D1C573"/>
<evidence type="ECO:0000256" key="3">
    <source>
        <dbReference type="ARBA" id="ARBA00022679"/>
    </source>
</evidence>
<dbReference type="PANTHER" id="PTHR44942:SF4">
    <property type="entry name" value="METHYLTRANSFERASE TYPE 11 DOMAIN-CONTAINING PROTEIN"/>
    <property type="match status" value="1"/>
</dbReference>
<sequence length="265" mass="29429">MVDDGRAEQVKARVREQFAAAGDAYVVSPTHRSGDDLERLVELAEATPETIALDIATGGGHTALALAPHVRHVTATDLVPEMLERARAFITSQGVINADFQVADAEDLPFADGSFDLVTCRIAPHHFADVQRAVHEVARVLRPGGLFLLIDSVAPEDPELDEFLNELERRRDPSHVRSYRRSEWRQFLEAAGLTVEVMETFTKRHDFTAWTARSRLGPEGRAVLESWVLAAPPACRESLKIEIVDGRVVAHTDEKGLFKARKPRQ</sequence>
<evidence type="ECO:0000256" key="1">
    <source>
        <dbReference type="ARBA" id="ARBA00008361"/>
    </source>
</evidence>
<dbReference type="SUPFAM" id="SSF53335">
    <property type="entry name" value="S-adenosyl-L-methionine-dependent methyltransferases"/>
    <property type="match status" value="1"/>
</dbReference>
<evidence type="ECO:0000313" key="5">
    <source>
        <dbReference type="EMBL" id="ACZ39390.1"/>
    </source>
</evidence>
<evidence type="ECO:0000313" key="6">
    <source>
        <dbReference type="Proteomes" id="UP000002027"/>
    </source>
</evidence>
<dbReference type="Proteomes" id="UP000002027">
    <property type="component" value="Chromosome 1"/>
</dbReference>
<dbReference type="FunCoup" id="D1C573">
    <property type="interactions" value="63"/>
</dbReference>
<dbReference type="Gene3D" id="3.40.50.150">
    <property type="entry name" value="Vaccinia Virus protein VP39"/>
    <property type="match status" value="1"/>
</dbReference>
<dbReference type="eggNOG" id="COG2226">
    <property type="taxonomic scope" value="Bacteria"/>
</dbReference>
<name>D1C573_SPHTD</name>
<reference evidence="6" key="1">
    <citation type="submission" date="2009-11" db="EMBL/GenBank/DDBJ databases">
        <title>The complete chromosome 1 of Sphaerobacter thermophilus DSM 20745.</title>
        <authorList>
            <person name="Lucas S."/>
            <person name="Copeland A."/>
            <person name="Lapidus A."/>
            <person name="Glavina del Rio T."/>
            <person name="Dalin E."/>
            <person name="Tice H."/>
            <person name="Bruce D."/>
            <person name="Goodwin L."/>
            <person name="Pitluck S."/>
            <person name="Kyrpides N."/>
            <person name="Mavromatis K."/>
            <person name="Ivanova N."/>
            <person name="Mikhailova N."/>
            <person name="LaButti K.M."/>
            <person name="Clum A."/>
            <person name="Sun H.I."/>
            <person name="Brettin T."/>
            <person name="Detter J.C."/>
            <person name="Han C."/>
            <person name="Larimer F."/>
            <person name="Land M."/>
            <person name="Hauser L."/>
            <person name="Markowitz V."/>
            <person name="Cheng J.F."/>
            <person name="Hugenholtz P."/>
            <person name="Woyke T."/>
            <person name="Wu D."/>
            <person name="Steenblock K."/>
            <person name="Schneider S."/>
            <person name="Pukall R."/>
            <person name="Goeker M."/>
            <person name="Klenk H.P."/>
            <person name="Eisen J.A."/>
        </authorList>
    </citation>
    <scope>NUCLEOTIDE SEQUENCE [LARGE SCALE GENOMIC DNA]</scope>
    <source>
        <strain evidence="6">ATCC 49802 / DSM 20745 / S 6022</strain>
    </source>
</reference>
<keyword evidence="2 5" id="KW-0489">Methyltransferase</keyword>
<keyword evidence="6" id="KW-1185">Reference proteome</keyword>
<dbReference type="STRING" id="479434.Sthe_1958"/>
<organism evidence="5 6">
    <name type="scientific">Sphaerobacter thermophilus (strain ATCC 49802 / DSM 20745 / KCCM 41009 / NCIMB 13125 / S 6022)</name>
    <dbReference type="NCBI Taxonomy" id="479434"/>
    <lineage>
        <taxon>Bacteria</taxon>
        <taxon>Pseudomonadati</taxon>
        <taxon>Thermomicrobiota</taxon>
        <taxon>Thermomicrobia</taxon>
        <taxon>Sphaerobacterales</taxon>
        <taxon>Sphaerobacterineae</taxon>
        <taxon>Sphaerobacteraceae</taxon>
        <taxon>Sphaerobacter</taxon>
    </lineage>
</organism>
<dbReference type="InParanoid" id="D1C573"/>
<protein>
    <submittedName>
        <fullName evidence="5">Methyltransferase type 11</fullName>
    </submittedName>
</protein>
<dbReference type="OrthoDB" id="43862at2"/>
<feature type="domain" description="Methyltransferase type 11" evidence="4">
    <location>
        <begin position="53"/>
        <end position="148"/>
    </location>
</feature>
<comment type="similarity">
    <text evidence="1">Belongs to the methyltransferase superfamily.</text>
</comment>
<evidence type="ECO:0000256" key="2">
    <source>
        <dbReference type="ARBA" id="ARBA00022603"/>
    </source>
</evidence>
<keyword evidence="3 5" id="KW-0808">Transferase</keyword>
<dbReference type="KEGG" id="sti:Sthe_1958"/>
<gene>
    <name evidence="5" type="ordered locus">Sthe_1958</name>
</gene>
<dbReference type="GO" id="GO:0008757">
    <property type="term" value="F:S-adenosylmethionine-dependent methyltransferase activity"/>
    <property type="evidence" value="ECO:0007669"/>
    <property type="project" value="InterPro"/>
</dbReference>
<dbReference type="InterPro" id="IPR029063">
    <property type="entry name" value="SAM-dependent_MTases_sf"/>
</dbReference>
<dbReference type="InterPro" id="IPR013216">
    <property type="entry name" value="Methyltransf_11"/>
</dbReference>
<accession>D1C573</accession>
<dbReference type="InterPro" id="IPR051052">
    <property type="entry name" value="Diverse_substrate_MTase"/>
</dbReference>
<evidence type="ECO:0000259" key="4">
    <source>
        <dbReference type="Pfam" id="PF08241"/>
    </source>
</evidence>
<dbReference type="CDD" id="cd02440">
    <property type="entry name" value="AdoMet_MTases"/>
    <property type="match status" value="1"/>
</dbReference>
<dbReference type="Pfam" id="PF08241">
    <property type="entry name" value="Methyltransf_11"/>
    <property type="match status" value="1"/>
</dbReference>
<proteinExistence type="inferred from homology"/>
<dbReference type="GO" id="GO:0032259">
    <property type="term" value="P:methylation"/>
    <property type="evidence" value="ECO:0007669"/>
    <property type="project" value="UniProtKB-KW"/>
</dbReference>
<reference evidence="5 6" key="2">
    <citation type="journal article" date="2010" name="Stand. Genomic Sci.">
        <title>Complete genome sequence of Desulfohalobium retbaense type strain (HR(100)).</title>
        <authorList>
            <person name="Spring S."/>
            <person name="Nolan M."/>
            <person name="Lapidus A."/>
            <person name="Glavina Del Rio T."/>
            <person name="Copeland A."/>
            <person name="Tice H."/>
            <person name="Cheng J.F."/>
            <person name="Lucas S."/>
            <person name="Land M."/>
            <person name="Chen F."/>
            <person name="Bruce D."/>
            <person name="Goodwin L."/>
            <person name="Pitluck S."/>
            <person name="Ivanova N."/>
            <person name="Mavromatis K."/>
            <person name="Mikhailova N."/>
            <person name="Pati A."/>
            <person name="Chen A."/>
            <person name="Palaniappan K."/>
            <person name="Hauser L."/>
            <person name="Chang Y.J."/>
            <person name="Jeffries C.D."/>
            <person name="Munk C."/>
            <person name="Kiss H."/>
            <person name="Chain P."/>
            <person name="Han C."/>
            <person name="Brettin T."/>
            <person name="Detter J.C."/>
            <person name="Schuler E."/>
            <person name="Goker M."/>
            <person name="Rohde M."/>
            <person name="Bristow J."/>
            <person name="Eisen J.A."/>
            <person name="Markowitz V."/>
            <person name="Hugenholtz P."/>
            <person name="Kyrpides N.C."/>
            <person name="Klenk H.P."/>
        </authorList>
    </citation>
    <scope>NUCLEOTIDE SEQUENCE [LARGE SCALE GENOMIC DNA]</scope>
    <source>
        <strain evidence="6">ATCC 49802 / DSM 20745 / S 6022</strain>
    </source>
</reference>
<dbReference type="RefSeq" id="WP_012872436.1">
    <property type="nucleotide sequence ID" value="NC_013523.1"/>
</dbReference>
<dbReference type="HOGENOM" id="CLU_037990_10_0_0"/>
<dbReference type="EMBL" id="CP001823">
    <property type="protein sequence ID" value="ACZ39390.1"/>
    <property type="molecule type" value="Genomic_DNA"/>
</dbReference>